<dbReference type="AlphaFoldDB" id="A0A7S2J1D6"/>
<feature type="compositionally biased region" description="Pro residues" evidence="1">
    <location>
        <begin position="75"/>
        <end position="86"/>
    </location>
</feature>
<protein>
    <submittedName>
        <fullName evidence="2">Uncharacterized protein</fullName>
    </submittedName>
</protein>
<evidence type="ECO:0000313" key="2">
    <source>
        <dbReference type="EMBL" id="CAD9534027.1"/>
    </source>
</evidence>
<feature type="compositionally biased region" description="Low complexity" evidence="1">
    <location>
        <begin position="87"/>
        <end position="97"/>
    </location>
</feature>
<feature type="region of interest" description="Disordered" evidence="1">
    <location>
        <begin position="69"/>
        <end position="236"/>
    </location>
</feature>
<evidence type="ECO:0000256" key="1">
    <source>
        <dbReference type="SAM" id="MobiDB-lite"/>
    </source>
</evidence>
<dbReference type="EMBL" id="HBGU01071586">
    <property type="protein sequence ID" value="CAD9534027.1"/>
    <property type="molecule type" value="Transcribed_RNA"/>
</dbReference>
<reference evidence="2" key="1">
    <citation type="submission" date="2021-01" db="EMBL/GenBank/DDBJ databases">
        <authorList>
            <person name="Corre E."/>
            <person name="Pelletier E."/>
            <person name="Niang G."/>
            <person name="Scheremetjew M."/>
            <person name="Finn R."/>
            <person name="Kale V."/>
            <person name="Holt S."/>
            <person name="Cochrane G."/>
            <person name="Meng A."/>
            <person name="Brown T."/>
            <person name="Cohen L."/>
        </authorList>
    </citation>
    <scope>NUCLEOTIDE SEQUENCE</scope>
    <source>
        <strain evidence="2">UTEX LB 985</strain>
    </source>
</reference>
<accession>A0A7S2J1D6</accession>
<name>A0A7S2J1D6_9EUKA</name>
<feature type="compositionally biased region" description="Pro residues" evidence="1">
    <location>
        <begin position="124"/>
        <end position="134"/>
    </location>
</feature>
<sequence>MPIVNALLSAAIGFVTTPNVPLRLHDPYRAPVVVAIDPSAVSAIALSDPQLAVAAAVAVAAGAGAYAYSNKGESPSPPPSAPPAPKPVTSTPTKSKTWPLVGGSGGPHRMRGPYPKDAPREQWTPPPGWKPPSKPVLSWYDKGLRLSPPAPPPAPPAPPPAPPSQPPNFLADFFSKLQSGFSQPSASASAEPKQFPAVGGGGGPHRMRGPWPKAPAREQWIPPEGWTPPGKPAKPVVGAVMSWYDSGKRLT</sequence>
<feature type="compositionally biased region" description="Pro residues" evidence="1">
    <location>
        <begin position="148"/>
        <end position="166"/>
    </location>
</feature>
<gene>
    <name evidence="2" type="ORF">CBRE1094_LOCUS39074</name>
</gene>
<feature type="compositionally biased region" description="Polar residues" evidence="1">
    <location>
        <begin position="176"/>
        <end position="188"/>
    </location>
</feature>
<organism evidence="2">
    <name type="scientific">Haptolina brevifila</name>
    <dbReference type="NCBI Taxonomy" id="156173"/>
    <lineage>
        <taxon>Eukaryota</taxon>
        <taxon>Haptista</taxon>
        <taxon>Haptophyta</taxon>
        <taxon>Prymnesiophyceae</taxon>
        <taxon>Prymnesiales</taxon>
        <taxon>Prymnesiaceae</taxon>
        <taxon>Haptolina</taxon>
    </lineage>
</organism>
<proteinExistence type="predicted"/>